<accession>A0A2T5ISJ7</accession>
<evidence type="ECO:0000313" key="2">
    <source>
        <dbReference type="EMBL" id="PTQ86830.1"/>
    </source>
</evidence>
<dbReference type="RefSeq" id="WP_107786381.1">
    <property type="nucleotide sequence ID" value="NZ_QAOL01000008.1"/>
</dbReference>
<dbReference type="AlphaFoldDB" id="A0A2T5ISJ7"/>
<reference evidence="2 3" key="1">
    <citation type="submission" date="2018-04" db="EMBL/GenBank/DDBJ databases">
        <title>Active sludge and wastewater microbial communities from Klosterneuburg, Austria.</title>
        <authorList>
            <person name="Wagner M."/>
        </authorList>
    </citation>
    <scope>NUCLEOTIDE SEQUENCE [LARGE SCALE GENOMIC DNA]</scope>
    <source>
        <strain evidence="2 3">Nm4</strain>
    </source>
</reference>
<dbReference type="Proteomes" id="UP000244110">
    <property type="component" value="Unassembled WGS sequence"/>
</dbReference>
<evidence type="ECO:0000313" key="3">
    <source>
        <dbReference type="Proteomes" id="UP000244110"/>
    </source>
</evidence>
<organism evidence="2 3">
    <name type="scientific">Nitrosomonas ureae</name>
    <dbReference type="NCBI Taxonomy" id="44577"/>
    <lineage>
        <taxon>Bacteria</taxon>
        <taxon>Pseudomonadati</taxon>
        <taxon>Pseudomonadota</taxon>
        <taxon>Betaproteobacteria</taxon>
        <taxon>Nitrosomonadales</taxon>
        <taxon>Nitrosomonadaceae</taxon>
        <taxon>Nitrosomonas</taxon>
    </lineage>
</organism>
<dbReference type="EMBL" id="QAOL01000008">
    <property type="protein sequence ID" value="PTQ86830.1"/>
    <property type="molecule type" value="Genomic_DNA"/>
</dbReference>
<sequence length="106" mass="10926">MPSGKAWSGTLPASTNQDTGATPAGKVRVASINLVNFGSSSATVNVYISTNSSPTDGDLLERKSLTIASGGVFIRTGEILGSGERIVLFANSNSIAGRVTYFEENA</sequence>
<proteinExistence type="predicted"/>
<comment type="caution">
    <text evidence="2">The sequence shown here is derived from an EMBL/GenBank/DDBJ whole genome shotgun (WGS) entry which is preliminary data.</text>
</comment>
<name>A0A2T5ISJ7_9PROT</name>
<gene>
    <name evidence="2" type="ORF">C8R28_100825</name>
</gene>
<protein>
    <submittedName>
        <fullName evidence="2">Uncharacterized protein</fullName>
    </submittedName>
</protein>
<feature type="compositionally biased region" description="Polar residues" evidence="1">
    <location>
        <begin position="11"/>
        <end position="20"/>
    </location>
</feature>
<evidence type="ECO:0000256" key="1">
    <source>
        <dbReference type="SAM" id="MobiDB-lite"/>
    </source>
</evidence>
<feature type="region of interest" description="Disordered" evidence="1">
    <location>
        <begin position="1"/>
        <end position="23"/>
    </location>
</feature>